<keyword evidence="4 7" id="KW-0808">Transferase</keyword>
<dbReference type="HAMAP" id="MF_01208">
    <property type="entry name" value="PyrE"/>
    <property type="match status" value="1"/>
</dbReference>
<dbReference type="GO" id="GO:0004588">
    <property type="term" value="F:orotate phosphoribosyltransferase activity"/>
    <property type="evidence" value="ECO:0007669"/>
    <property type="project" value="UniProtKB-EC"/>
</dbReference>
<dbReference type="InterPro" id="IPR000836">
    <property type="entry name" value="PRTase_dom"/>
</dbReference>
<dbReference type="CDD" id="cd06223">
    <property type="entry name" value="PRTases_typeI"/>
    <property type="match status" value="1"/>
</dbReference>
<dbReference type="UniPathway" id="UPA00070">
    <property type="reaction ID" value="UER00119"/>
</dbReference>
<dbReference type="Pfam" id="PF00156">
    <property type="entry name" value="Pribosyltran"/>
    <property type="match status" value="1"/>
</dbReference>
<keyword evidence="3 7" id="KW-0328">Glycosyltransferase</keyword>
<dbReference type="STRING" id="10195.A0A3M7R6A5"/>
<dbReference type="InterPro" id="IPR029057">
    <property type="entry name" value="PRTase-like"/>
</dbReference>
<evidence type="ECO:0000256" key="1">
    <source>
        <dbReference type="ARBA" id="ARBA00004889"/>
    </source>
</evidence>
<protein>
    <recommendedName>
        <fullName evidence="2">orotate phosphoribosyltransferase</fullName>
        <ecNumber evidence="2">2.4.2.10</ecNumber>
    </recommendedName>
</protein>
<reference evidence="7 8" key="1">
    <citation type="journal article" date="2018" name="Sci. Rep.">
        <title>Genomic signatures of local adaptation to the degree of environmental predictability in rotifers.</title>
        <authorList>
            <person name="Franch-Gras L."/>
            <person name="Hahn C."/>
            <person name="Garcia-Roger E.M."/>
            <person name="Carmona M.J."/>
            <person name="Serra M."/>
            <person name="Gomez A."/>
        </authorList>
    </citation>
    <scope>NUCLEOTIDE SEQUENCE [LARGE SCALE GENOMIC DNA]</scope>
    <source>
        <strain evidence="7">HYR1</strain>
    </source>
</reference>
<dbReference type="GO" id="GO:0019856">
    <property type="term" value="P:pyrimidine nucleobase biosynthetic process"/>
    <property type="evidence" value="ECO:0007669"/>
    <property type="project" value="TreeGrafter"/>
</dbReference>
<dbReference type="OrthoDB" id="10263753at2759"/>
<evidence type="ECO:0000256" key="5">
    <source>
        <dbReference type="ARBA" id="ARBA00022975"/>
    </source>
</evidence>
<dbReference type="EC" id="2.4.2.10" evidence="2"/>
<evidence type="ECO:0000313" key="8">
    <source>
        <dbReference type="Proteomes" id="UP000276133"/>
    </source>
</evidence>
<evidence type="ECO:0000256" key="4">
    <source>
        <dbReference type="ARBA" id="ARBA00022679"/>
    </source>
</evidence>
<feature type="domain" description="Phosphoribosyltransferase" evidence="6">
    <location>
        <begin position="45"/>
        <end position="143"/>
    </location>
</feature>
<dbReference type="GO" id="GO:0044205">
    <property type="term" value="P:'de novo' UMP biosynthetic process"/>
    <property type="evidence" value="ECO:0007669"/>
    <property type="project" value="UniProtKB-UniPathway"/>
</dbReference>
<dbReference type="Gene3D" id="3.40.50.2020">
    <property type="match status" value="1"/>
</dbReference>
<dbReference type="PANTHER" id="PTHR19278">
    <property type="entry name" value="OROTATE PHOSPHORIBOSYLTRANSFERASE"/>
    <property type="match status" value="1"/>
</dbReference>
<dbReference type="InterPro" id="IPR023031">
    <property type="entry name" value="OPRT"/>
</dbReference>
<dbReference type="PANTHER" id="PTHR19278:SF9">
    <property type="entry name" value="URIDINE 5'-MONOPHOSPHATE SYNTHASE"/>
    <property type="match status" value="1"/>
</dbReference>
<evidence type="ECO:0000256" key="3">
    <source>
        <dbReference type="ARBA" id="ARBA00022676"/>
    </source>
</evidence>
<dbReference type="Proteomes" id="UP000276133">
    <property type="component" value="Unassembled WGS sequence"/>
</dbReference>
<evidence type="ECO:0000256" key="2">
    <source>
        <dbReference type="ARBA" id="ARBA00011971"/>
    </source>
</evidence>
<dbReference type="EMBL" id="REGN01004106">
    <property type="protein sequence ID" value="RNA19076.1"/>
    <property type="molecule type" value="Genomic_DNA"/>
</dbReference>
<comment type="caution">
    <text evidence="7">The sequence shown here is derived from an EMBL/GenBank/DDBJ whole genome shotgun (WGS) entry which is preliminary data.</text>
</comment>
<keyword evidence="8" id="KW-1185">Reference proteome</keyword>
<sequence length="214" mass="24183">MNRAELESFMDNLYEIGCVKFGEFYLSTGLKTPVYFDLRLIISYPKILQQAARLIQQIIADKNIKYDLICGVPYGALALAVVLSIQTDKPLILKRKNTKDYGEKMVEGAFEKSNECLLIEDTVVFGSSVIETAQVLKDYDLNSNVCIGILDREQGGAENIGQHGLLFYSIIKASEFVEYLVKKGKITQEKMNEVIIFLKSNLYESKDKNIFPVV</sequence>
<name>A0A3M7R6A5_BRAPC</name>
<evidence type="ECO:0000313" key="7">
    <source>
        <dbReference type="EMBL" id="RNA19076.1"/>
    </source>
</evidence>
<comment type="pathway">
    <text evidence="1">Pyrimidine metabolism; UMP biosynthesis via de novo pathway; UMP from orotate: step 1/2.</text>
</comment>
<dbReference type="GO" id="GO:0004590">
    <property type="term" value="F:orotidine-5'-phosphate decarboxylase activity"/>
    <property type="evidence" value="ECO:0007669"/>
    <property type="project" value="TreeGrafter"/>
</dbReference>
<keyword evidence="5" id="KW-0665">Pyrimidine biosynthesis</keyword>
<dbReference type="AlphaFoldDB" id="A0A3M7R6A5"/>
<gene>
    <name evidence="7" type="ORF">BpHYR1_024079</name>
</gene>
<dbReference type="SUPFAM" id="SSF53271">
    <property type="entry name" value="PRTase-like"/>
    <property type="match status" value="1"/>
</dbReference>
<evidence type="ECO:0000259" key="6">
    <source>
        <dbReference type="Pfam" id="PF00156"/>
    </source>
</evidence>
<organism evidence="7 8">
    <name type="scientific">Brachionus plicatilis</name>
    <name type="common">Marine rotifer</name>
    <name type="synonym">Brachionus muelleri</name>
    <dbReference type="NCBI Taxonomy" id="10195"/>
    <lineage>
        <taxon>Eukaryota</taxon>
        <taxon>Metazoa</taxon>
        <taxon>Spiralia</taxon>
        <taxon>Gnathifera</taxon>
        <taxon>Rotifera</taxon>
        <taxon>Eurotatoria</taxon>
        <taxon>Monogononta</taxon>
        <taxon>Pseudotrocha</taxon>
        <taxon>Ploima</taxon>
        <taxon>Brachionidae</taxon>
        <taxon>Brachionus</taxon>
    </lineage>
</organism>
<accession>A0A3M7R6A5</accession>
<proteinExistence type="inferred from homology"/>